<dbReference type="EMBL" id="CAXHTB010000003">
    <property type="protein sequence ID" value="CAL0303303.1"/>
    <property type="molecule type" value="Genomic_DNA"/>
</dbReference>
<proteinExistence type="predicted"/>
<evidence type="ECO:0000259" key="2">
    <source>
        <dbReference type="PROSITE" id="PS50011"/>
    </source>
</evidence>
<dbReference type="GO" id="GO:0004672">
    <property type="term" value="F:protein kinase activity"/>
    <property type="evidence" value="ECO:0007669"/>
    <property type="project" value="InterPro"/>
</dbReference>
<comment type="caution">
    <text evidence="3">The sequence shown here is derived from an EMBL/GenBank/DDBJ whole genome shotgun (WGS) entry which is preliminary data.</text>
</comment>
<keyword evidence="4" id="KW-1185">Reference proteome</keyword>
<dbReference type="InterPro" id="IPR052451">
    <property type="entry name" value="Ser/Thr_kinase-like"/>
</dbReference>
<dbReference type="Proteomes" id="UP001497480">
    <property type="component" value="Unassembled WGS sequence"/>
</dbReference>
<organism evidence="3 4">
    <name type="scientific">Lupinus luteus</name>
    <name type="common">European yellow lupine</name>
    <dbReference type="NCBI Taxonomy" id="3873"/>
    <lineage>
        <taxon>Eukaryota</taxon>
        <taxon>Viridiplantae</taxon>
        <taxon>Streptophyta</taxon>
        <taxon>Embryophyta</taxon>
        <taxon>Tracheophyta</taxon>
        <taxon>Spermatophyta</taxon>
        <taxon>Magnoliopsida</taxon>
        <taxon>eudicotyledons</taxon>
        <taxon>Gunneridae</taxon>
        <taxon>Pentapetalae</taxon>
        <taxon>rosids</taxon>
        <taxon>fabids</taxon>
        <taxon>Fabales</taxon>
        <taxon>Fabaceae</taxon>
        <taxon>Papilionoideae</taxon>
        <taxon>50 kb inversion clade</taxon>
        <taxon>genistoids sensu lato</taxon>
        <taxon>core genistoids</taxon>
        <taxon>Genisteae</taxon>
        <taxon>Lupinus</taxon>
    </lineage>
</organism>
<gene>
    <name evidence="3" type="ORF">LLUT_LOCUS4363</name>
</gene>
<dbReference type="AlphaFoldDB" id="A0AAV1W288"/>
<dbReference type="InterPro" id="IPR000719">
    <property type="entry name" value="Prot_kinase_dom"/>
</dbReference>
<name>A0AAV1W288_LUPLU</name>
<dbReference type="InterPro" id="IPR011009">
    <property type="entry name" value="Kinase-like_dom_sf"/>
</dbReference>
<reference evidence="3 4" key="1">
    <citation type="submission" date="2024-03" db="EMBL/GenBank/DDBJ databases">
        <authorList>
            <person name="Martinez-Hernandez J."/>
        </authorList>
    </citation>
    <scope>NUCLEOTIDE SEQUENCE [LARGE SCALE GENOMIC DNA]</scope>
</reference>
<dbReference type="Gene3D" id="1.10.510.10">
    <property type="entry name" value="Transferase(Phosphotransferase) domain 1"/>
    <property type="match status" value="1"/>
</dbReference>
<dbReference type="GO" id="GO:0005524">
    <property type="term" value="F:ATP binding"/>
    <property type="evidence" value="ECO:0007669"/>
    <property type="project" value="InterPro"/>
</dbReference>
<dbReference type="PROSITE" id="PS50011">
    <property type="entry name" value="PROTEIN_KINASE_DOM"/>
    <property type="match status" value="1"/>
</dbReference>
<feature type="compositionally biased region" description="Polar residues" evidence="1">
    <location>
        <begin position="102"/>
        <end position="122"/>
    </location>
</feature>
<dbReference type="PANTHER" id="PTHR48008:SF6">
    <property type="entry name" value="LEUCINE-RICH REPEAT RECEPTOR-LIKE PROTEIN KINASE IMK3-RELATED"/>
    <property type="match status" value="1"/>
</dbReference>
<sequence length="122" mass="13209">MACGLSYLHSHENIVHGNLTSSNVLLDENTNAKIADFSLSPLMTTAVNSKVIATAGALGYRAPELLKLKKANTKTDVYSLARSEAQEILQQLEDIRPEAKGQTKTWPSQSLAGQTKLLKQTA</sequence>
<protein>
    <recommendedName>
        <fullName evidence="2">Protein kinase domain-containing protein</fullName>
    </recommendedName>
</protein>
<evidence type="ECO:0000313" key="3">
    <source>
        <dbReference type="EMBL" id="CAL0303303.1"/>
    </source>
</evidence>
<evidence type="ECO:0000256" key="1">
    <source>
        <dbReference type="SAM" id="MobiDB-lite"/>
    </source>
</evidence>
<dbReference type="Pfam" id="PF00069">
    <property type="entry name" value="Pkinase"/>
    <property type="match status" value="1"/>
</dbReference>
<evidence type="ECO:0000313" key="4">
    <source>
        <dbReference type="Proteomes" id="UP001497480"/>
    </source>
</evidence>
<dbReference type="PANTHER" id="PTHR48008">
    <property type="entry name" value="LEUCINE-RICH REPEAT RECEPTOR-LIKE PROTEIN KINASE IMK3-RELATED"/>
    <property type="match status" value="1"/>
</dbReference>
<feature type="domain" description="Protein kinase" evidence="2">
    <location>
        <begin position="1"/>
        <end position="122"/>
    </location>
</feature>
<dbReference type="SUPFAM" id="SSF56112">
    <property type="entry name" value="Protein kinase-like (PK-like)"/>
    <property type="match status" value="1"/>
</dbReference>
<feature type="region of interest" description="Disordered" evidence="1">
    <location>
        <begin position="99"/>
        <end position="122"/>
    </location>
</feature>
<accession>A0AAV1W288</accession>